<proteinExistence type="predicted"/>
<organism evidence="2 3">
    <name type="scientific">Variovorax robiniae</name>
    <dbReference type="NCBI Taxonomy" id="1836199"/>
    <lineage>
        <taxon>Bacteria</taxon>
        <taxon>Pseudomonadati</taxon>
        <taxon>Pseudomonadota</taxon>
        <taxon>Betaproteobacteria</taxon>
        <taxon>Burkholderiales</taxon>
        <taxon>Comamonadaceae</taxon>
        <taxon>Variovorax</taxon>
    </lineage>
</organism>
<gene>
    <name evidence="2" type="ORF">WKW79_14610</name>
</gene>
<comment type="caution">
    <text evidence="2">The sequence shown here is derived from an EMBL/GenBank/DDBJ whole genome shotgun (WGS) entry which is preliminary data.</text>
</comment>
<dbReference type="RefSeq" id="WP_340335888.1">
    <property type="nucleotide sequence ID" value="NZ_JBBKZS010000005.1"/>
</dbReference>
<accession>A0ABU8X7K1</accession>
<dbReference type="InterPro" id="IPR007803">
    <property type="entry name" value="Asp/Arg/Pro-Hydrxlase"/>
</dbReference>
<reference evidence="2 3" key="1">
    <citation type="submission" date="2024-03" db="EMBL/GenBank/DDBJ databases">
        <title>Novel species of the genus Variovorax.</title>
        <authorList>
            <person name="Liu Q."/>
            <person name="Xin Y.-H."/>
        </authorList>
    </citation>
    <scope>NUCLEOTIDE SEQUENCE [LARGE SCALE GENOMIC DNA]</scope>
    <source>
        <strain evidence="2 3">KACC 18901</strain>
    </source>
</reference>
<dbReference type="EMBL" id="JBBKZS010000005">
    <property type="protein sequence ID" value="MEJ8855812.1"/>
    <property type="molecule type" value="Genomic_DNA"/>
</dbReference>
<dbReference type="Gene3D" id="2.60.120.330">
    <property type="entry name" value="B-lactam Antibiotic, Isopenicillin N Synthase, Chain"/>
    <property type="match status" value="1"/>
</dbReference>
<evidence type="ECO:0000313" key="2">
    <source>
        <dbReference type="EMBL" id="MEJ8855812.1"/>
    </source>
</evidence>
<feature type="domain" description="Aspartyl/asparaginy/proline hydroxylase" evidence="1">
    <location>
        <begin position="81"/>
        <end position="184"/>
    </location>
</feature>
<keyword evidence="3" id="KW-1185">Reference proteome</keyword>
<dbReference type="SUPFAM" id="SSF51197">
    <property type="entry name" value="Clavaminate synthase-like"/>
    <property type="match status" value="1"/>
</dbReference>
<dbReference type="InterPro" id="IPR027443">
    <property type="entry name" value="IPNS-like_sf"/>
</dbReference>
<sequence length="214" mass="23466">MKNFQKIAEGCNVLPLMCAVQQRPELWNQNTLRTTHPGTPHTEVSDIWLRFNDMQKAAATGDAAYVMDEHESIDYPAFGQLPQARPLILGLMATVSGERLGRCLITKLAPGGKIAPHVDGGSHAAYYERFHIVLHGKTGSLFRAGDEVVEMKTGDIWWFDNSQEHEVANGSDDDRVHLIVDVRCPKIPMESRASTPGVISPDGYGWVDAGGSNG</sequence>
<evidence type="ECO:0000313" key="3">
    <source>
        <dbReference type="Proteomes" id="UP001367030"/>
    </source>
</evidence>
<dbReference type="Pfam" id="PF05118">
    <property type="entry name" value="Asp_Arg_Hydrox"/>
    <property type="match status" value="1"/>
</dbReference>
<protein>
    <submittedName>
        <fullName evidence="2">Aspartyl/asparaginyl beta-hydroxylase domain-containing protein</fullName>
    </submittedName>
</protein>
<dbReference type="CDD" id="cd02208">
    <property type="entry name" value="cupin_RmlC-like"/>
    <property type="match status" value="1"/>
</dbReference>
<name>A0ABU8X7K1_9BURK</name>
<dbReference type="Proteomes" id="UP001367030">
    <property type="component" value="Unassembled WGS sequence"/>
</dbReference>
<evidence type="ECO:0000259" key="1">
    <source>
        <dbReference type="Pfam" id="PF05118"/>
    </source>
</evidence>